<accession>A0ABR2BZ94</accession>
<gene>
    <name evidence="1" type="ORF">V6N12_074619</name>
</gene>
<protein>
    <submittedName>
        <fullName evidence="1">Uncharacterized protein</fullName>
    </submittedName>
</protein>
<name>A0ABR2BZ94_9ROSI</name>
<comment type="caution">
    <text evidence="1">The sequence shown here is derived from an EMBL/GenBank/DDBJ whole genome shotgun (WGS) entry which is preliminary data.</text>
</comment>
<organism evidence="1 2">
    <name type="scientific">Hibiscus sabdariffa</name>
    <name type="common">roselle</name>
    <dbReference type="NCBI Taxonomy" id="183260"/>
    <lineage>
        <taxon>Eukaryota</taxon>
        <taxon>Viridiplantae</taxon>
        <taxon>Streptophyta</taxon>
        <taxon>Embryophyta</taxon>
        <taxon>Tracheophyta</taxon>
        <taxon>Spermatophyta</taxon>
        <taxon>Magnoliopsida</taxon>
        <taxon>eudicotyledons</taxon>
        <taxon>Gunneridae</taxon>
        <taxon>Pentapetalae</taxon>
        <taxon>rosids</taxon>
        <taxon>malvids</taxon>
        <taxon>Malvales</taxon>
        <taxon>Malvaceae</taxon>
        <taxon>Malvoideae</taxon>
        <taxon>Hibiscus</taxon>
    </lineage>
</organism>
<dbReference type="Proteomes" id="UP001472677">
    <property type="component" value="Unassembled WGS sequence"/>
</dbReference>
<proteinExistence type="predicted"/>
<evidence type="ECO:0000313" key="1">
    <source>
        <dbReference type="EMBL" id="KAK8511930.1"/>
    </source>
</evidence>
<keyword evidence="2" id="KW-1185">Reference proteome</keyword>
<evidence type="ECO:0000313" key="2">
    <source>
        <dbReference type="Proteomes" id="UP001472677"/>
    </source>
</evidence>
<reference evidence="1 2" key="1">
    <citation type="journal article" date="2024" name="G3 (Bethesda)">
        <title>Genome assembly of Hibiscus sabdariffa L. provides insights into metabolisms of medicinal natural products.</title>
        <authorList>
            <person name="Kim T."/>
        </authorList>
    </citation>
    <scope>NUCLEOTIDE SEQUENCE [LARGE SCALE GENOMIC DNA]</scope>
    <source>
        <strain evidence="1">TK-2024</strain>
        <tissue evidence="1">Old leaves</tissue>
    </source>
</reference>
<dbReference type="EMBL" id="JBBPBM010000076">
    <property type="protein sequence ID" value="KAK8511930.1"/>
    <property type="molecule type" value="Genomic_DNA"/>
</dbReference>
<sequence length="79" mass="8808">MELKRSCDQLCSGFGPPGTSRCETTSFPAGKWCANGKENWLLNFCCVSRLGSRVSCRQLGTWSVTANIIPNIRRRRKGL</sequence>